<proteinExistence type="predicted"/>
<keyword evidence="4" id="KW-1185">Reference proteome</keyword>
<dbReference type="Proteomes" id="UP001384579">
    <property type="component" value="Unassembled WGS sequence"/>
</dbReference>
<name>A0ABU8YGF8_9CYAN</name>
<feature type="coiled-coil region" evidence="1">
    <location>
        <begin position="253"/>
        <end position="292"/>
    </location>
</feature>
<sequence>MSEIEKVLKPNVYVFAFHLIGEISGRDNPLWNWGDDFLESFTSEKLKPKLNFSEELSNFRVDLLPDISLDFETKVSYNHSELEASGFAIPLKIGDSYALWLNVGFPDTCAEEVSPQWLSTFNPENLLGIVTGEEFLGETILITAKLPPQSESPSHENLQSLADKCRNALLPEKYRPAFNRADVLFGSPIFEYGLIKQTFNYRHLLVWFPDSEASEDKLGIYQQEIVDLFYYRNKIIKAFHNSRQIHRIMFDFYRQVEDNVNCLQQRIDELDSDLTTENLQEFKDELKKLLKTALTYTQGLTKLEDYDNTIAINLNNYDEKFAQIYAKVESDKEELSILNNFSRKTAPYMRSQIAGDLGYFRHGTNLIDQAIASIRGIVEIEQARSDRTNQLALRKSELGEKNRDDRLESTVQAIGVGLAAGGIAASSGTDKVFETVQNHQIPVLMQWHPFLFSFALSFAIALGAASITWWRTKPKNN</sequence>
<evidence type="ECO:0000313" key="4">
    <source>
        <dbReference type="Proteomes" id="UP001384579"/>
    </source>
</evidence>
<evidence type="ECO:0000313" key="3">
    <source>
        <dbReference type="EMBL" id="MEK0183444.1"/>
    </source>
</evidence>
<dbReference type="RefSeq" id="WP_340520612.1">
    <property type="nucleotide sequence ID" value="NZ_JBBLXS010000007.1"/>
</dbReference>
<organism evidence="3 4">
    <name type="scientific">Microcoleus anatoxicus PTRS2</name>
    <dbReference type="NCBI Taxonomy" id="2705321"/>
    <lineage>
        <taxon>Bacteria</taxon>
        <taxon>Bacillati</taxon>
        <taxon>Cyanobacteriota</taxon>
        <taxon>Cyanophyceae</taxon>
        <taxon>Oscillatoriophycideae</taxon>
        <taxon>Oscillatoriales</taxon>
        <taxon>Microcoleaceae</taxon>
        <taxon>Microcoleus</taxon>
        <taxon>Microcoleus anatoxicus</taxon>
    </lineage>
</organism>
<dbReference type="EMBL" id="JBBLXS010000007">
    <property type="protein sequence ID" value="MEK0183444.1"/>
    <property type="molecule type" value="Genomic_DNA"/>
</dbReference>
<keyword evidence="1" id="KW-0175">Coiled coil</keyword>
<evidence type="ECO:0000256" key="2">
    <source>
        <dbReference type="SAM" id="Phobius"/>
    </source>
</evidence>
<feature type="transmembrane region" description="Helical" evidence="2">
    <location>
        <begin position="447"/>
        <end position="470"/>
    </location>
</feature>
<keyword evidence="2" id="KW-0472">Membrane</keyword>
<keyword evidence="2" id="KW-0812">Transmembrane</keyword>
<accession>A0ABU8YGF8</accession>
<comment type="caution">
    <text evidence="3">The sequence shown here is derived from an EMBL/GenBank/DDBJ whole genome shotgun (WGS) entry which is preliminary data.</text>
</comment>
<evidence type="ECO:0000256" key="1">
    <source>
        <dbReference type="SAM" id="Coils"/>
    </source>
</evidence>
<keyword evidence="2" id="KW-1133">Transmembrane helix</keyword>
<gene>
    <name evidence="3" type="ORF">WMG39_01125</name>
</gene>
<protein>
    <submittedName>
        <fullName evidence="3">Uncharacterized protein</fullName>
    </submittedName>
</protein>
<reference evidence="3 4" key="1">
    <citation type="journal article" date="2020" name="Harmful Algae">
        <title>Molecular and morphological characterization of a novel dihydroanatoxin-a producing Microcoleus species (cyanobacteria) from the Russian River, California, USA.</title>
        <authorList>
            <person name="Conklin K.Y."/>
            <person name="Stancheva R."/>
            <person name="Otten T.G."/>
            <person name="Fadness R."/>
            <person name="Boyer G.L."/>
            <person name="Read B."/>
            <person name="Zhang X."/>
            <person name="Sheath R.G."/>
        </authorList>
    </citation>
    <scope>NUCLEOTIDE SEQUENCE [LARGE SCALE GENOMIC DNA]</scope>
    <source>
        <strain evidence="3 4">PTRS2</strain>
    </source>
</reference>